<dbReference type="GO" id="GO:0008270">
    <property type="term" value="F:zinc ion binding"/>
    <property type="evidence" value="ECO:0007669"/>
    <property type="project" value="UniProtKB-KW"/>
</dbReference>
<keyword evidence="6" id="KW-0805">Transcription regulation</keyword>
<dbReference type="PANTHER" id="PTHR45888">
    <property type="entry name" value="HL01030P-RELATED"/>
    <property type="match status" value="1"/>
</dbReference>
<keyword evidence="2" id="KW-0479">Metal-binding</keyword>
<evidence type="ECO:0000256" key="9">
    <source>
        <dbReference type="PROSITE-ProRule" id="PRU00146"/>
    </source>
</evidence>
<keyword evidence="7" id="KW-0804">Transcription</keyword>
<evidence type="ECO:0000256" key="3">
    <source>
        <dbReference type="ARBA" id="ARBA00022737"/>
    </source>
</evidence>
<comment type="caution">
    <text evidence="11">The sequence shown here is derived from an EMBL/GenBank/DDBJ whole genome shotgun (WGS) entry which is preliminary data.</text>
</comment>
<dbReference type="Proteomes" id="UP001165289">
    <property type="component" value="Unassembled WGS sequence"/>
</dbReference>
<dbReference type="PROSITE" id="PS50016">
    <property type="entry name" value="ZF_PHD_2"/>
    <property type="match status" value="3"/>
</dbReference>
<evidence type="ECO:0000256" key="4">
    <source>
        <dbReference type="ARBA" id="ARBA00022771"/>
    </source>
</evidence>
<dbReference type="InterPro" id="IPR011011">
    <property type="entry name" value="Znf_FYVE_PHD"/>
</dbReference>
<evidence type="ECO:0000256" key="5">
    <source>
        <dbReference type="ARBA" id="ARBA00022833"/>
    </source>
</evidence>
<evidence type="ECO:0000256" key="1">
    <source>
        <dbReference type="ARBA" id="ARBA00004123"/>
    </source>
</evidence>
<accession>A0AAV7KEE9</accession>
<keyword evidence="5" id="KW-0862">Zinc</keyword>
<dbReference type="Pfam" id="PF00628">
    <property type="entry name" value="PHD"/>
    <property type="match status" value="2"/>
</dbReference>
<dbReference type="Gene3D" id="3.30.40.10">
    <property type="entry name" value="Zinc/RING finger domain, C3HC4 (zinc finger)"/>
    <property type="match status" value="2"/>
</dbReference>
<evidence type="ECO:0000256" key="2">
    <source>
        <dbReference type="ARBA" id="ARBA00022723"/>
    </source>
</evidence>
<feature type="domain" description="PHD-type" evidence="10">
    <location>
        <begin position="292"/>
        <end position="349"/>
    </location>
</feature>
<dbReference type="InterPro" id="IPR001965">
    <property type="entry name" value="Znf_PHD"/>
</dbReference>
<dbReference type="InterPro" id="IPR013083">
    <property type="entry name" value="Znf_RING/FYVE/PHD"/>
</dbReference>
<keyword evidence="3" id="KW-0677">Repeat</keyword>
<keyword evidence="8" id="KW-0539">Nucleus</keyword>
<protein>
    <submittedName>
        <fullName evidence="11">PHD finger protein 10-like</fullName>
    </submittedName>
</protein>
<dbReference type="SMART" id="SM00249">
    <property type="entry name" value="PHD"/>
    <property type="match status" value="3"/>
</dbReference>
<comment type="subcellular location">
    <subcellularLocation>
        <location evidence="1">Nucleus</location>
    </subcellularLocation>
</comment>
<evidence type="ECO:0000313" key="12">
    <source>
        <dbReference type="Proteomes" id="UP001165289"/>
    </source>
</evidence>
<feature type="domain" description="PHD-type" evidence="10">
    <location>
        <begin position="451"/>
        <end position="510"/>
    </location>
</feature>
<evidence type="ECO:0000313" key="11">
    <source>
        <dbReference type="EMBL" id="KAI6659577.1"/>
    </source>
</evidence>
<keyword evidence="12" id="KW-1185">Reference proteome</keyword>
<reference evidence="11 12" key="1">
    <citation type="journal article" date="2023" name="BMC Biol.">
        <title>The compact genome of the sponge Oopsacas minuta (Hexactinellida) is lacking key metazoan core genes.</title>
        <authorList>
            <person name="Santini S."/>
            <person name="Schenkelaars Q."/>
            <person name="Jourda C."/>
            <person name="Duchesne M."/>
            <person name="Belahbib H."/>
            <person name="Rocher C."/>
            <person name="Selva M."/>
            <person name="Riesgo A."/>
            <person name="Vervoort M."/>
            <person name="Leys S.P."/>
            <person name="Kodjabachian L."/>
            <person name="Le Bivic A."/>
            <person name="Borchiellini C."/>
            <person name="Claverie J.M."/>
            <person name="Renard E."/>
        </authorList>
    </citation>
    <scope>NUCLEOTIDE SEQUENCE [LARGE SCALE GENOMIC DNA]</scope>
    <source>
        <strain evidence="11">SPO-2</strain>
    </source>
</reference>
<evidence type="ECO:0000256" key="6">
    <source>
        <dbReference type="ARBA" id="ARBA00023015"/>
    </source>
</evidence>
<dbReference type="EMBL" id="JAKMXF010000055">
    <property type="protein sequence ID" value="KAI6659577.1"/>
    <property type="molecule type" value="Genomic_DNA"/>
</dbReference>
<dbReference type="PANTHER" id="PTHR45888:SF4">
    <property type="entry name" value="PHD FINGER PROTEIN 10"/>
    <property type="match status" value="1"/>
</dbReference>
<dbReference type="InterPro" id="IPR019787">
    <property type="entry name" value="Znf_PHD-finger"/>
</dbReference>
<sequence>MSKSLINSFKLLNLPTQKIIEYRWPNEDPFAESYLLQEQIAEYLGVRAFQRRFPSLSRRNVDFEERDFLQGTDALGDMNTLLGLVALRCIEILELMRTEFPTKYIEFSNALEVNTINQLLSTHNAHYANTSKKLQSTDIEFLRRKAILSATDYNSILNQERHDSHSTYFDANTNVLLVPNERKPYPIDSPKVMNRYPLALMPGQYQHTYPSYSPRQLRSLPVDTVLELPPCSKKPKIVFPKSIQNVVPDIPVAVEVVKDSPIEEVIEKPIEVFSKNEILNDINKVPLKRPSSVICIVCLRQSSSGKGLEEFIHCSQCPTTAHFSCLNLEEEALEKVKTYKWQCLGCKTCTICAKASDEDKMVLCYSCDRGYHTFCLKIPCVPCGVWVCGLCVTCNNCNCPDPSGIFNQEIIETDRLFKWHHIFSELRGNEDHTTEFLQTICEKCFAVFDHGNFCPICLTTYHEDDSDILMACCDECERWIHKDCDEIDDKTYEDLSRQIGNYICSLCKGFKTERYDRFHKKHNVTTISNT</sequence>
<proteinExistence type="predicted"/>
<dbReference type="SUPFAM" id="SSF57903">
    <property type="entry name" value="FYVE/PHD zinc finger"/>
    <property type="match status" value="3"/>
</dbReference>
<organism evidence="11 12">
    <name type="scientific">Oopsacas minuta</name>
    <dbReference type="NCBI Taxonomy" id="111878"/>
    <lineage>
        <taxon>Eukaryota</taxon>
        <taxon>Metazoa</taxon>
        <taxon>Porifera</taxon>
        <taxon>Hexactinellida</taxon>
        <taxon>Hexasterophora</taxon>
        <taxon>Lyssacinosida</taxon>
        <taxon>Leucopsacidae</taxon>
        <taxon>Oopsacas</taxon>
    </lineage>
</organism>
<name>A0AAV7KEE9_9METZ</name>
<evidence type="ECO:0000256" key="8">
    <source>
        <dbReference type="ARBA" id="ARBA00023242"/>
    </source>
</evidence>
<dbReference type="GO" id="GO:0005634">
    <property type="term" value="C:nucleus"/>
    <property type="evidence" value="ECO:0007669"/>
    <property type="project" value="UniProtKB-SubCell"/>
</dbReference>
<evidence type="ECO:0000259" key="10">
    <source>
        <dbReference type="PROSITE" id="PS50016"/>
    </source>
</evidence>
<feature type="domain" description="PHD-type" evidence="10">
    <location>
        <begin position="346"/>
        <end position="394"/>
    </location>
</feature>
<dbReference type="AlphaFoldDB" id="A0AAV7KEE9"/>
<evidence type="ECO:0000256" key="7">
    <source>
        <dbReference type="ARBA" id="ARBA00023163"/>
    </source>
</evidence>
<keyword evidence="4 9" id="KW-0863">Zinc-finger</keyword>
<gene>
    <name evidence="11" type="ORF">LOD99_14500</name>
</gene>
<dbReference type="CDD" id="cd21085">
    <property type="entry name" value="WH_NTD_PHF10"/>
    <property type="match status" value="1"/>
</dbReference>